<organism evidence="1 2">
    <name type="scientific">Cichorium intybus</name>
    <name type="common">Chicory</name>
    <dbReference type="NCBI Taxonomy" id="13427"/>
    <lineage>
        <taxon>Eukaryota</taxon>
        <taxon>Viridiplantae</taxon>
        <taxon>Streptophyta</taxon>
        <taxon>Embryophyta</taxon>
        <taxon>Tracheophyta</taxon>
        <taxon>Spermatophyta</taxon>
        <taxon>Magnoliopsida</taxon>
        <taxon>eudicotyledons</taxon>
        <taxon>Gunneridae</taxon>
        <taxon>Pentapetalae</taxon>
        <taxon>asterids</taxon>
        <taxon>campanulids</taxon>
        <taxon>Asterales</taxon>
        <taxon>Asteraceae</taxon>
        <taxon>Cichorioideae</taxon>
        <taxon>Cichorieae</taxon>
        <taxon>Cichoriinae</taxon>
        <taxon>Cichorium</taxon>
    </lineage>
</organism>
<name>A0ACB9AL25_CICIN</name>
<evidence type="ECO:0000313" key="2">
    <source>
        <dbReference type="Proteomes" id="UP001055811"/>
    </source>
</evidence>
<comment type="caution">
    <text evidence="1">The sequence shown here is derived from an EMBL/GenBank/DDBJ whole genome shotgun (WGS) entry which is preliminary data.</text>
</comment>
<proteinExistence type="predicted"/>
<dbReference type="EMBL" id="CM042015">
    <property type="protein sequence ID" value="KAI3710201.1"/>
    <property type="molecule type" value="Genomic_DNA"/>
</dbReference>
<reference evidence="1 2" key="2">
    <citation type="journal article" date="2022" name="Mol. Ecol. Resour.">
        <title>The genomes of chicory, endive, great burdock and yacon provide insights into Asteraceae paleo-polyploidization history and plant inulin production.</title>
        <authorList>
            <person name="Fan W."/>
            <person name="Wang S."/>
            <person name="Wang H."/>
            <person name="Wang A."/>
            <person name="Jiang F."/>
            <person name="Liu H."/>
            <person name="Zhao H."/>
            <person name="Xu D."/>
            <person name="Zhang Y."/>
        </authorList>
    </citation>
    <scope>NUCLEOTIDE SEQUENCE [LARGE SCALE GENOMIC DNA]</scope>
    <source>
        <strain evidence="2">cv. Punajuju</strain>
        <tissue evidence="1">Leaves</tissue>
    </source>
</reference>
<accession>A0ACB9AL25</accession>
<gene>
    <name evidence="1" type="ORF">L2E82_39975</name>
</gene>
<evidence type="ECO:0000313" key="1">
    <source>
        <dbReference type="EMBL" id="KAI3710201.1"/>
    </source>
</evidence>
<sequence length="925" mass="105484">MPSFSPSKLIFVFIVPIILSYGSFTVAQNQTTNIGVIIDESTRAGKEQKTAIEIAVRKVNSGSNDRKLAIHFKNSSGDPLEAASSAQELIDKQNVRVIIGTSSWEETTVVAKIGQQTRVPVISSTTSTLQPLSHLQWPYLVQMTDLDISNEINCITSIIKSYNWKRIIAVYEDNVYGGEYEGFSILSEALQKIDSAIEHRVVVPHFTSPFDPKETIRDDLATILTTKQSRVFILLKSSLPTATRVFEEANKLGLTGQDSVWILGNGFSSFLDSIDPSVFRSVQGALGIKTYYSDENPQLLEFRSNFKTLFRSKYPEEDKFEPGIYAIRAYDSIKTISQALDRLGTLNETDNAFSEKLLDTVISSNFSGLTGTISFQDGKLSQPLVIQLVNVVGKSYKELEFWSPGSGFSNRSIRKLSVNWPGDLINRIPKGWAMPNNAKKMKIGVPDSTSFERFVKVEWIESTNETKYSGFSIAVFESVVATLQEKYGYTLLYEFINHTGSYDDLIDKVYYKTYDAVVGDMTILANRSKYVEFTQPFTESGLSMVVPVRSEPQSIWKFMRPFTVEMWLASGGILFYTMFVVWFMEHQVNREFRGSWKDQLGTALWFTFSSLFFSQQEQIRSNHSKVVVMIWLFIVFILTSSYTASLTTMLTVRMLEPTVQNIEWIRRTNAPVGCDPDSFVGKYLTDVLNLKNIKNVSRQNEYPDNFKNGSITAAFLELPYQKYFLKEYCNQYMAIGPSYKFGGLGFVFPKDSPITDDVSGAILYLLEEGRIIDMEKEWLDTSQNCSNSDPEVESERLSLDNFWGIFVISGATSTLSLLIFLYRLLHNRIEQRIISSPESRWNTNNESRWRRAIRLVLIMLSLNRSQVQPTENLESREEWNHRNPQQWELLSPTEVPHHLEIGRPTQLEIPMRKIEHVGEDLRIEK</sequence>
<keyword evidence="2" id="KW-1185">Reference proteome</keyword>
<dbReference type="Proteomes" id="UP001055811">
    <property type="component" value="Linkage Group LG07"/>
</dbReference>
<protein>
    <submittedName>
        <fullName evidence="1">Uncharacterized protein</fullName>
    </submittedName>
</protein>
<reference evidence="2" key="1">
    <citation type="journal article" date="2022" name="Mol. Ecol. Resour.">
        <title>The genomes of chicory, endive, great burdock and yacon provide insights into Asteraceae palaeo-polyploidization history and plant inulin production.</title>
        <authorList>
            <person name="Fan W."/>
            <person name="Wang S."/>
            <person name="Wang H."/>
            <person name="Wang A."/>
            <person name="Jiang F."/>
            <person name="Liu H."/>
            <person name="Zhao H."/>
            <person name="Xu D."/>
            <person name="Zhang Y."/>
        </authorList>
    </citation>
    <scope>NUCLEOTIDE SEQUENCE [LARGE SCALE GENOMIC DNA]</scope>
    <source>
        <strain evidence="2">cv. Punajuju</strain>
    </source>
</reference>